<gene>
    <name evidence="8" type="primary">dcm</name>
    <name evidence="8" type="ORF">NE686_03990</name>
</gene>
<evidence type="ECO:0000256" key="3">
    <source>
        <dbReference type="ARBA" id="ARBA00022691"/>
    </source>
</evidence>
<comment type="similarity">
    <text evidence="5 6">Belongs to the class I-like SAM-binding methyltransferase superfamily. C5-methyltransferase family.</text>
</comment>
<dbReference type="InterPro" id="IPR050750">
    <property type="entry name" value="C5-MTase"/>
</dbReference>
<proteinExistence type="inferred from homology"/>
<dbReference type="Gene3D" id="3.40.50.150">
    <property type="entry name" value="Vaccinia Virus protein VP39"/>
    <property type="match status" value="1"/>
</dbReference>
<keyword evidence="2 5" id="KW-0808">Transferase</keyword>
<name>A0ABT1S882_9FIRM</name>
<evidence type="ECO:0000256" key="7">
    <source>
        <dbReference type="RuleBase" id="RU000417"/>
    </source>
</evidence>
<organism evidence="8 9">
    <name type="scientific">Tissierella carlieri</name>
    <dbReference type="NCBI Taxonomy" id="689904"/>
    <lineage>
        <taxon>Bacteria</taxon>
        <taxon>Bacillati</taxon>
        <taxon>Bacillota</taxon>
        <taxon>Tissierellia</taxon>
        <taxon>Tissierellales</taxon>
        <taxon>Tissierellaceae</taxon>
        <taxon>Tissierella</taxon>
    </lineage>
</organism>
<dbReference type="EMBL" id="JANGAC010000002">
    <property type="protein sequence ID" value="MCQ4922232.1"/>
    <property type="molecule type" value="Genomic_DNA"/>
</dbReference>
<dbReference type="InterPro" id="IPR001525">
    <property type="entry name" value="C5_MeTfrase"/>
</dbReference>
<keyword evidence="3 5" id="KW-0949">S-adenosyl-L-methionine</keyword>
<dbReference type="InterPro" id="IPR018117">
    <property type="entry name" value="C5_DNA_meth_AS"/>
</dbReference>
<dbReference type="GO" id="GO:0003886">
    <property type="term" value="F:DNA (cytosine-5-)-methyltransferase activity"/>
    <property type="evidence" value="ECO:0007669"/>
    <property type="project" value="UniProtKB-EC"/>
</dbReference>
<evidence type="ECO:0000313" key="8">
    <source>
        <dbReference type="EMBL" id="MCQ4922232.1"/>
    </source>
</evidence>
<dbReference type="PROSITE" id="PS00094">
    <property type="entry name" value="C5_MTASE_1"/>
    <property type="match status" value="1"/>
</dbReference>
<keyword evidence="9" id="KW-1185">Reference proteome</keyword>
<dbReference type="GO" id="GO:0032259">
    <property type="term" value="P:methylation"/>
    <property type="evidence" value="ECO:0007669"/>
    <property type="project" value="UniProtKB-KW"/>
</dbReference>
<dbReference type="PRINTS" id="PR00105">
    <property type="entry name" value="C5METTRFRASE"/>
</dbReference>
<keyword evidence="4" id="KW-0680">Restriction system</keyword>
<feature type="active site" evidence="5">
    <location>
        <position position="127"/>
    </location>
</feature>
<evidence type="ECO:0000256" key="2">
    <source>
        <dbReference type="ARBA" id="ARBA00022679"/>
    </source>
</evidence>
<evidence type="ECO:0000256" key="1">
    <source>
        <dbReference type="ARBA" id="ARBA00022603"/>
    </source>
</evidence>
<dbReference type="InterPro" id="IPR029063">
    <property type="entry name" value="SAM-dependent_MTases_sf"/>
</dbReference>
<dbReference type="SUPFAM" id="SSF53335">
    <property type="entry name" value="S-adenosyl-L-methionine-dependent methyltransferases"/>
    <property type="match status" value="1"/>
</dbReference>
<comment type="catalytic activity">
    <reaction evidence="7">
        <text>a 2'-deoxycytidine in DNA + S-adenosyl-L-methionine = a 5-methyl-2'-deoxycytidine in DNA + S-adenosyl-L-homocysteine + H(+)</text>
        <dbReference type="Rhea" id="RHEA:13681"/>
        <dbReference type="Rhea" id="RHEA-COMP:11369"/>
        <dbReference type="Rhea" id="RHEA-COMP:11370"/>
        <dbReference type="ChEBI" id="CHEBI:15378"/>
        <dbReference type="ChEBI" id="CHEBI:57856"/>
        <dbReference type="ChEBI" id="CHEBI:59789"/>
        <dbReference type="ChEBI" id="CHEBI:85452"/>
        <dbReference type="ChEBI" id="CHEBI:85454"/>
        <dbReference type="EC" id="2.1.1.37"/>
    </reaction>
</comment>
<keyword evidence="1 5" id="KW-0489">Methyltransferase</keyword>
<evidence type="ECO:0000313" key="9">
    <source>
        <dbReference type="Proteomes" id="UP001524478"/>
    </source>
</evidence>
<accession>A0ABT1S882</accession>
<evidence type="ECO:0000256" key="6">
    <source>
        <dbReference type="RuleBase" id="RU000416"/>
    </source>
</evidence>
<dbReference type="Proteomes" id="UP001524478">
    <property type="component" value="Unassembled WGS sequence"/>
</dbReference>
<evidence type="ECO:0000256" key="5">
    <source>
        <dbReference type="PROSITE-ProRule" id="PRU01016"/>
    </source>
</evidence>
<sequence>MKQVYKVGSLFAGVGGICLGFKQATFENNEYELAWANEIDEYACETYRTNFEHKLIQGDINKVLNPNLIDIEIEDLNKKICKETDDKTISRFKSEISMLEEQKHYYEHQREKILKYKIDVLNGGFPCQAFSIAGERKGFDDERGNLFWSIIHLIKDLDKIHGKPRILFLENVKNLKSHDNGNTYKVIKSELEKVGYIIKEEVLNTMDYSDLPQNRERIYIVGFLNEEDAHKFDLFDRIKNLKVKKSSNERMEDTKKVIDYSITSKDYEKYYYTRKKYPHYFITEEEYNQIPPEVRKEERVNLEEQINEMYQFYQVRRGMYVRKNMSDVCPTLTANMGTGGHNVPLIKVNDGIRKLTPEETFKLQGFPIGQGYELPKKYNGRSYSDAQLYKQAGNAVSVPIIKFLAKEILRIL</sequence>
<dbReference type="Gene3D" id="3.90.120.10">
    <property type="entry name" value="DNA Methylase, subunit A, domain 2"/>
    <property type="match status" value="1"/>
</dbReference>
<evidence type="ECO:0000256" key="4">
    <source>
        <dbReference type="ARBA" id="ARBA00022747"/>
    </source>
</evidence>
<protein>
    <recommendedName>
        <fullName evidence="7">Cytosine-specific methyltransferase</fullName>
        <ecNumber evidence="7">2.1.1.37</ecNumber>
    </recommendedName>
</protein>
<dbReference type="Pfam" id="PF00145">
    <property type="entry name" value="DNA_methylase"/>
    <property type="match status" value="2"/>
</dbReference>
<dbReference type="RefSeq" id="WP_256310520.1">
    <property type="nucleotide sequence ID" value="NZ_JANGAC010000002.1"/>
</dbReference>
<dbReference type="PROSITE" id="PS51679">
    <property type="entry name" value="SAM_MT_C5"/>
    <property type="match status" value="1"/>
</dbReference>
<dbReference type="PANTHER" id="PTHR46098">
    <property type="entry name" value="TRNA (CYTOSINE(38)-C(5))-METHYLTRANSFERASE"/>
    <property type="match status" value="1"/>
</dbReference>
<comment type="caution">
    <text evidence="8">The sequence shown here is derived from an EMBL/GenBank/DDBJ whole genome shotgun (WGS) entry which is preliminary data.</text>
</comment>
<reference evidence="8 9" key="1">
    <citation type="submission" date="2022-06" db="EMBL/GenBank/DDBJ databases">
        <title>Isolation of gut microbiota from human fecal samples.</title>
        <authorList>
            <person name="Pamer E.G."/>
            <person name="Barat B."/>
            <person name="Waligurski E."/>
            <person name="Medina S."/>
            <person name="Paddock L."/>
            <person name="Mostad J."/>
        </authorList>
    </citation>
    <scope>NUCLEOTIDE SEQUENCE [LARGE SCALE GENOMIC DNA]</scope>
    <source>
        <strain evidence="8 9">DFI.7.95</strain>
    </source>
</reference>
<dbReference type="EC" id="2.1.1.37" evidence="7"/>
<dbReference type="CDD" id="cd00315">
    <property type="entry name" value="Cyt_C5_DNA_methylase"/>
    <property type="match status" value="1"/>
</dbReference>
<dbReference type="NCBIfam" id="TIGR00675">
    <property type="entry name" value="dcm"/>
    <property type="match status" value="1"/>
</dbReference>
<dbReference type="PANTHER" id="PTHR46098:SF1">
    <property type="entry name" value="TRNA (CYTOSINE(38)-C(5))-METHYLTRANSFERASE"/>
    <property type="match status" value="1"/>
</dbReference>